<reference evidence="2" key="1">
    <citation type="submission" date="2021-06" db="EMBL/GenBank/DDBJ databases">
        <authorList>
            <person name="Kallberg Y."/>
            <person name="Tangrot J."/>
            <person name="Rosling A."/>
        </authorList>
    </citation>
    <scope>NUCLEOTIDE SEQUENCE</scope>
    <source>
        <strain evidence="2">MA453B</strain>
    </source>
</reference>
<evidence type="ECO:0000259" key="1">
    <source>
        <dbReference type="Pfam" id="PF00501"/>
    </source>
</evidence>
<evidence type="ECO:0000313" key="3">
    <source>
        <dbReference type="Proteomes" id="UP000789405"/>
    </source>
</evidence>
<name>A0A9N9KG78_9GLOM</name>
<keyword evidence="3" id="KW-1185">Reference proteome</keyword>
<dbReference type="OrthoDB" id="329835at2759"/>
<evidence type="ECO:0000313" key="2">
    <source>
        <dbReference type="EMBL" id="CAG8826876.1"/>
    </source>
</evidence>
<dbReference type="AlphaFoldDB" id="A0A9N9KG78"/>
<dbReference type="GO" id="GO:0044550">
    <property type="term" value="P:secondary metabolite biosynthetic process"/>
    <property type="evidence" value="ECO:0007669"/>
    <property type="project" value="TreeGrafter"/>
</dbReference>
<dbReference type="Gene3D" id="3.40.50.980">
    <property type="match status" value="1"/>
</dbReference>
<protein>
    <submittedName>
        <fullName evidence="2">26606_t:CDS:1</fullName>
    </submittedName>
</protein>
<dbReference type="GO" id="GO:0031177">
    <property type="term" value="F:phosphopantetheine binding"/>
    <property type="evidence" value="ECO:0007669"/>
    <property type="project" value="TreeGrafter"/>
</dbReference>
<sequence length="180" mass="19978">MAITNGSTICFAKNPKLLVGNYLLDVIKCNEIEAMTVVPTILATISPDKCSQTFKYLEVGGEVLPNNLAYLWKNRLTKFFNSYGPTEVGVIVTNYNIIPEKSLVTFGSAVGTPRDHTSIYICDPITQELLSNKGEILIGGAGLARGYLNREDVTKERFIFHPILQKRLYRTGDQGCILED</sequence>
<dbReference type="GO" id="GO:0043041">
    <property type="term" value="P:amino acid activation for nonribosomal peptide biosynthetic process"/>
    <property type="evidence" value="ECO:0007669"/>
    <property type="project" value="TreeGrafter"/>
</dbReference>
<dbReference type="GO" id="GO:0005737">
    <property type="term" value="C:cytoplasm"/>
    <property type="evidence" value="ECO:0007669"/>
    <property type="project" value="TreeGrafter"/>
</dbReference>
<dbReference type="Proteomes" id="UP000789405">
    <property type="component" value="Unassembled WGS sequence"/>
</dbReference>
<dbReference type="InterPro" id="IPR000873">
    <property type="entry name" value="AMP-dep_synth/lig_dom"/>
</dbReference>
<dbReference type="Gene3D" id="2.30.38.10">
    <property type="entry name" value="Luciferase, Domain 3"/>
    <property type="match status" value="1"/>
</dbReference>
<dbReference type="PANTHER" id="PTHR45527:SF1">
    <property type="entry name" value="FATTY ACID SYNTHASE"/>
    <property type="match status" value="1"/>
</dbReference>
<accession>A0A9N9KG78</accession>
<dbReference type="SUPFAM" id="SSF56801">
    <property type="entry name" value="Acetyl-CoA synthetase-like"/>
    <property type="match status" value="1"/>
</dbReference>
<dbReference type="Pfam" id="PF00501">
    <property type="entry name" value="AMP-binding"/>
    <property type="match status" value="1"/>
</dbReference>
<gene>
    <name evidence="2" type="ORF">DERYTH_LOCUS28183</name>
</gene>
<organism evidence="2 3">
    <name type="scientific">Dentiscutata erythropus</name>
    <dbReference type="NCBI Taxonomy" id="1348616"/>
    <lineage>
        <taxon>Eukaryota</taxon>
        <taxon>Fungi</taxon>
        <taxon>Fungi incertae sedis</taxon>
        <taxon>Mucoromycota</taxon>
        <taxon>Glomeromycotina</taxon>
        <taxon>Glomeromycetes</taxon>
        <taxon>Diversisporales</taxon>
        <taxon>Gigasporaceae</taxon>
        <taxon>Dentiscutata</taxon>
    </lineage>
</organism>
<dbReference type="EMBL" id="CAJVPY010068746">
    <property type="protein sequence ID" value="CAG8826876.1"/>
    <property type="molecule type" value="Genomic_DNA"/>
</dbReference>
<feature type="non-terminal residue" evidence="2">
    <location>
        <position position="180"/>
    </location>
</feature>
<dbReference type="PANTHER" id="PTHR45527">
    <property type="entry name" value="NONRIBOSOMAL PEPTIDE SYNTHETASE"/>
    <property type="match status" value="1"/>
</dbReference>
<proteinExistence type="predicted"/>
<feature type="domain" description="AMP-dependent synthetase/ligase" evidence="1">
    <location>
        <begin position="2"/>
        <end position="148"/>
    </location>
</feature>
<comment type="caution">
    <text evidence="2">The sequence shown here is derived from an EMBL/GenBank/DDBJ whole genome shotgun (WGS) entry which is preliminary data.</text>
</comment>